<evidence type="ECO:0000313" key="3">
    <source>
        <dbReference type="Proteomes" id="UP000094224"/>
    </source>
</evidence>
<name>A0A1E3SAL4_9MYCO</name>
<dbReference type="Proteomes" id="UP000094224">
    <property type="component" value="Unassembled WGS sequence"/>
</dbReference>
<evidence type="ECO:0000313" key="2">
    <source>
        <dbReference type="EMBL" id="ODQ99159.1"/>
    </source>
</evidence>
<organism evidence="2 3">
    <name type="scientific">Mycobacterium sherrisii</name>
    <dbReference type="NCBI Taxonomy" id="243061"/>
    <lineage>
        <taxon>Bacteria</taxon>
        <taxon>Bacillati</taxon>
        <taxon>Actinomycetota</taxon>
        <taxon>Actinomycetes</taxon>
        <taxon>Mycobacteriales</taxon>
        <taxon>Mycobacteriaceae</taxon>
        <taxon>Mycobacterium</taxon>
        <taxon>Mycobacterium simiae complex</taxon>
    </lineage>
</organism>
<feature type="transmembrane region" description="Helical" evidence="1">
    <location>
        <begin position="46"/>
        <end position="76"/>
    </location>
</feature>
<dbReference type="EMBL" id="MIHC01000082">
    <property type="protein sequence ID" value="ODQ99159.1"/>
    <property type="molecule type" value="Genomic_DNA"/>
</dbReference>
<keyword evidence="1" id="KW-0472">Membrane</keyword>
<reference evidence="3" key="1">
    <citation type="submission" date="2016-09" db="EMBL/GenBank/DDBJ databases">
        <authorList>
            <person name="Greninger A.L."/>
            <person name="Jerome K.R."/>
            <person name="Mcnair B."/>
            <person name="Wallis C."/>
            <person name="Fang F."/>
        </authorList>
    </citation>
    <scope>NUCLEOTIDE SEQUENCE [LARGE SCALE GENOMIC DNA]</scope>
    <source>
        <strain evidence="3">BC1_M4</strain>
    </source>
</reference>
<evidence type="ECO:0000256" key="1">
    <source>
        <dbReference type="SAM" id="Phobius"/>
    </source>
</evidence>
<gene>
    <name evidence="2" type="ORF">BHQ21_25470</name>
</gene>
<accession>A0A1E3SAL4</accession>
<feature type="transmembrane region" description="Helical" evidence="1">
    <location>
        <begin position="88"/>
        <end position="105"/>
    </location>
</feature>
<keyword evidence="1" id="KW-0812">Transmembrane</keyword>
<dbReference type="AlphaFoldDB" id="A0A1E3SAL4"/>
<proteinExistence type="predicted"/>
<protein>
    <submittedName>
        <fullName evidence="2">Uncharacterized protein</fullName>
    </submittedName>
</protein>
<sequence>MAARALVFFAVLLVVLPAAVPLLFRVPVLACLVVDVRPGALPAVPLLAIFVAPLVFFAVPLVIFHAAVPFLVRAVVLACLVVDVRPGALFRLPLLVFFVMARPLLRHNFGGPFGSRGVAGLSCSGCSPRHGDSQTSWCGGFPP</sequence>
<comment type="caution">
    <text evidence="2">The sequence shown here is derived from an EMBL/GenBank/DDBJ whole genome shotgun (WGS) entry which is preliminary data.</text>
</comment>
<keyword evidence="1" id="KW-1133">Transmembrane helix</keyword>
<keyword evidence="3" id="KW-1185">Reference proteome</keyword>